<proteinExistence type="predicted"/>
<sequence length="428" mass="46948">MAHNFSEFDFDDAYPAQHRATGSTHVPSRYPDHPLVTDLTQTAVPLDPTARPKSILPDQVLPHRALHSLQTDKPNQGYLSSGHGDAWANPSTSKGRASRSRGLSTYALGANQSQVSTRSRRVTPGQSTPSINQVLISRSQLQLPREPSHQVVHPAVCHHTSARDAIQAPILRVFIGPLTADWMSFSLRRRWRAYTPLVPRKPPSSENHSGGPYPLHAAGQQSMAALHEPAMAENSQVDMSPFLPDLDSSFASIPHSFGRPKTPRLSRPLTPAVHDSNNSRFLPSGLLTGTTSATESFHTAYDSLSEQVSLASPASPHRRDQLAASPPVAPVHQITPSLHSHSPLPTHPDTQRPSKRNPPAPLPQLGQSMQSLDKIQEVIESPLQQSRDTTVMLSRVAPVAFRRDYCRPDVATVHYNEYTAPKCRVFSE</sequence>
<organism evidence="2 3">
    <name type="scientific">Dimargaris verticillata</name>
    <dbReference type="NCBI Taxonomy" id="2761393"/>
    <lineage>
        <taxon>Eukaryota</taxon>
        <taxon>Fungi</taxon>
        <taxon>Fungi incertae sedis</taxon>
        <taxon>Zoopagomycota</taxon>
        <taxon>Kickxellomycotina</taxon>
        <taxon>Dimargaritomycetes</taxon>
        <taxon>Dimargaritales</taxon>
        <taxon>Dimargaritaceae</taxon>
        <taxon>Dimargaris</taxon>
    </lineage>
</organism>
<comment type="caution">
    <text evidence="2">The sequence shown here is derived from an EMBL/GenBank/DDBJ whole genome shotgun (WGS) entry which is preliminary data.</text>
</comment>
<keyword evidence="3" id="KW-1185">Reference proteome</keyword>
<name>A0A9W8AWX4_9FUNG</name>
<feature type="non-terminal residue" evidence="2">
    <location>
        <position position="428"/>
    </location>
</feature>
<reference evidence="2" key="1">
    <citation type="submission" date="2022-07" db="EMBL/GenBank/DDBJ databases">
        <title>Phylogenomic reconstructions and comparative analyses of Kickxellomycotina fungi.</title>
        <authorList>
            <person name="Reynolds N.K."/>
            <person name="Stajich J.E."/>
            <person name="Barry K."/>
            <person name="Grigoriev I.V."/>
            <person name="Crous P."/>
            <person name="Smith M.E."/>
        </authorList>
    </citation>
    <scope>NUCLEOTIDE SEQUENCE</scope>
    <source>
        <strain evidence="2">RSA 567</strain>
    </source>
</reference>
<feature type="region of interest" description="Disordered" evidence="1">
    <location>
        <begin position="197"/>
        <end position="217"/>
    </location>
</feature>
<feature type="region of interest" description="Disordered" evidence="1">
    <location>
        <begin position="308"/>
        <end position="366"/>
    </location>
</feature>
<protein>
    <submittedName>
        <fullName evidence="2">Uncharacterized protein</fullName>
    </submittedName>
</protein>
<gene>
    <name evidence="2" type="ORF">H4R34_005203</name>
</gene>
<feature type="compositionally biased region" description="Polar residues" evidence="1">
    <location>
        <begin position="275"/>
        <end position="287"/>
    </location>
</feature>
<evidence type="ECO:0000256" key="1">
    <source>
        <dbReference type="SAM" id="MobiDB-lite"/>
    </source>
</evidence>
<dbReference type="AlphaFoldDB" id="A0A9W8AWX4"/>
<evidence type="ECO:0000313" key="3">
    <source>
        <dbReference type="Proteomes" id="UP001151582"/>
    </source>
</evidence>
<dbReference type="EMBL" id="JANBQB010000901">
    <property type="protein sequence ID" value="KAJ1973061.1"/>
    <property type="molecule type" value="Genomic_DNA"/>
</dbReference>
<accession>A0A9W8AWX4</accession>
<feature type="region of interest" description="Disordered" evidence="1">
    <location>
        <begin position="253"/>
        <end position="287"/>
    </location>
</feature>
<dbReference type="Proteomes" id="UP001151582">
    <property type="component" value="Unassembled WGS sequence"/>
</dbReference>
<evidence type="ECO:0000313" key="2">
    <source>
        <dbReference type="EMBL" id="KAJ1973061.1"/>
    </source>
</evidence>
<feature type="region of interest" description="Disordered" evidence="1">
    <location>
        <begin position="71"/>
        <end position="132"/>
    </location>
</feature>